<proteinExistence type="predicted"/>
<protein>
    <recommendedName>
        <fullName evidence="1">Dimethylamine monooxygenase subunit DmmA-like C-terminal domain-containing protein</fullName>
    </recommendedName>
</protein>
<evidence type="ECO:0000313" key="3">
    <source>
        <dbReference type="Proteomes" id="UP001239215"/>
    </source>
</evidence>
<name>A0AAJ1TZL8_9ACTN</name>
<sequence>MVSMTQTSVPRWAWDASAPAAEPDLRGRVFTLLVLPGAGDVADRWTATLAGRDVRRQDCGDIDAAVAALRADLAAARVGHRVLVAGTARECLAVRAAGVRAGLGDDEMTFGVVDIAERAVWCVHCDTTTHAAVEIDAVVPCTGCDRRLLVHPHVSRLSGAYLGFMVDAETLASEGAVA</sequence>
<organism evidence="2 3">
    <name type="scientific">Nocardioides zeae</name>
    <dbReference type="NCBI Taxonomy" id="1457234"/>
    <lineage>
        <taxon>Bacteria</taxon>
        <taxon>Bacillati</taxon>
        <taxon>Actinomycetota</taxon>
        <taxon>Actinomycetes</taxon>
        <taxon>Propionibacteriales</taxon>
        <taxon>Nocardioidaceae</taxon>
        <taxon>Nocardioides</taxon>
    </lineage>
</organism>
<evidence type="ECO:0000259" key="1">
    <source>
        <dbReference type="Pfam" id="PF22289"/>
    </source>
</evidence>
<gene>
    <name evidence="2" type="ORF">QE405_002555</name>
</gene>
<evidence type="ECO:0000313" key="2">
    <source>
        <dbReference type="EMBL" id="MDQ1105271.1"/>
    </source>
</evidence>
<dbReference type="NCBIfam" id="NF041259">
    <property type="entry name" value="mono_DmmA_fam"/>
    <property type="match status" value="1"/>
</dbReference>
<dbReference type="AlphaFoldDB" id="A0AAJ1TZL8"/>
<feature type="domain" description="Dimethylamine monooxygenase subunit DmmA-like C-terminal" evidence="1">
    <location>
        <begin position="120"/>
        <end position="163"/>
    </location>
</feature>
<dbReference type="EMBL" id="JAUTAN010000001">
    <property type="protein sequence ID" value="MDQ1105271.1"/>
    <property type="molecule type" value="Genomic_DNA"/>
</dbReference>
<dbReference type="Pfam" id="PF22289">
    <property type="entry name" value="DmmA-like_C"/>
    <property type="match status" value="1"/>
</dbReference>
<comment type="caution">
    <text evidence="2">The sequence shown here is derived from an EMBL/GenBank/DDBJ whole genome shotgun (WGS) entry which is preliminary data.</text>
</comment>
<accession>A0AAJ1TZL8</accession>
<dbReference type="Proteomes" id="UP001239215">
    <property type="component" value="Unassembled WGS sequence"/>
</dbReference>
<reference evidence="2" key="1">
    <citation type="submission" date="2023-07" db="EMBL/GenBank/DDBJ databases">
        <title>Functional and genomic diversity of the sorghum phyllosphere microbiome.</title>
        <authorList>
            <person name="Shade A."/>
        </authorList>
    </citation>
    <scope>NUCLEOTIDE SEQUENCE</scope>
    <source>
        <strain evidence="2">SORGH_AS_1067</strain>
    </source>
</reference>
<dbReference type="InterPro" id="IPR048037">
    <property type="entry name" value="DmmA-like_C"/>
</dbReference>